<dbReference type="InterPro" id="IPR037455">
    <property type="entry name" value="LucA/IucC-like"/>
</dbReference>
<dbReference type="Gene3D" id="6.10.250.3370">
    <property type="match status" value="1"/>
</dbReference>
<dbReference type="STRING" id="1121279.SAMN02745887_01645"/>
<keyword evidence="5" id="KW-1185">Reference proteome</keyword>
<dbReference type="PANTHER" id="PTHR34384">
    <property type="entry name" value="L-2,3-DIAMINOPROPANOATE--CITRATE LIGASE"/>
    <property type="match status" value="1"/>
</dbReference>
<evidence type="ECO:0000313" key="5">
    <source>
        <dbReference type="Proteomes" id="UP000186513"/>
    </source>
</evidence>
<dbReference type="AlphaFoldDB" id="A0A1K2HFV0"/>
<evidence type="ECO:0000259" key="3">
    <source>
        <dbReference type="Pfam" id="PF06276"/>
    </source>
</evidence>
<dbReference type="InterPro" id="IPR007310">
    <property type="entry name" value="Aerobactin_biosyn_IucA/IucC_N"/>
</dbReference>
<dbReference type="Gene3D" id="3.30.310.280">
    <property type="match status" value="1"/>
</dbReference>
<dbReference type="RefSeq" id="WP_072428153.1">
    <property type="nucleotide sequence ID" value="NZ_FPKR01000005.1"/>
</dbReference>
<organism evidence="4 5">
    <name type="scientific">Chitinimonas taiwanensis DSM 18899</name>
    <dbReference type="NCBI Taxonomy" id="1121279"/>
    <lineage>
        <taxon>Bacteria</taxon>
        <taxon>Pseudomonadati</taxon>
        <taxon>Pseudomonadota</taxon>
        <taxon>Betaproteobacteria</taxon>
        <taxon>Neisseriales</taxon>
        <taxon>Chitinibacteraceae</taxon>
        <taxon>Chitinimonas</taxon>
    </lineage>
</organism>
<evidence type="ECO:0000256" key="1">
    <source>
        <dbReference type="ARBA" id="ARBA00004924"/>
    </source>
</evidence>
<dbReference type="Pfam" id="PF06276">
    <property type="entry name" value="FhuF"/>
    <property type="match status" value="1"/>
</dbReference>
<dbReference type="OrthoDB" id="495728at2"/>
<dbReference type="GO" id="GO:0016881">
    <property type="term" value="F:acid-amino acid ligase activity"/>
    <property type="evidence" value="ECO:0007669"/>
    <property type="project" value="UniProtKB-ARBA"/>
</dbReference>
<reference evidence="4 5" key="1">
    <citation type="submission" date="2016-11" db="EMBL/GenBank/DDBJ databases">
        <authorList>
            <person name="Jaros S."/>
            <person name="Januszkiewicz K."/>
            <person name="Wedrychowicz H."/>
        </authorList>
    </citation>
    <scope>NUCLEOTIDE SEQUENCE [LARGE SCALE GENOMIC DNA]</scope>
    <source>
        <strain evidence="4 5">DSM 18899</strain>
    </source>
</reference>
<evidence type="ECO:0000313" key="4">
    <source>
        <dbReference type="EMBL" id="SFZ75557.1"/>
    </source>
</evidence>
<feature type="domain" description="Aerobactin siderophore biosynthesis IucA/IucC N-terminal" evidence="2">
    <location>
        <begin position="153"/>
        <end position="395"/>
    </location>
</feature>
<dbReference type="Proteomes" id="UP000186513">
    <property type="component" value="Unassembled WGS sequence"/>
</dbReference>
<name>A0A1K2HFV0_9NEIS</name>
<gene>
    <name evidence="4" type="ORF">SAMN02745887_01645</name>
</gene>
<dbReference type="PANTHER" id="PTHR34384:SF6">
    <property type="entry name" value="STAPHYLOFERRIN B SYNTHASE"/>
    <property type="match status" value="1"/>
</dbReference>
<dbReference type="EMBL" id="FPKR01000005">
    <property type="protein sequence ID" value="SFZ75557.1"/>
    <property type="molecule type" value="Genomic_DNA"/>
</dbReference>
<dbReference type="GO" id="GO:0019290">
    <property type="term" value="P:siderophore biosynthetic process"/>
    <property type="evidence" value="ECO:0007669"/>
    <property type="project" value="InterPro"/>
</dbReference>
<protein>
    <submittedName>
        <fullName evidence="4">Aerobactin synthase</fullName>
    </submittedName>
</protein>
<dbReference type="Gene3D" id="1.10.510.40">
    <property type="match status" value="1"/>
</dbReference>
<dbReference type="Pfam" id="PF04183">
    <property type="entry name" value="IucA_IucC"/>
    <property type="match status" value="1"/>
</dbReference>
<comment type="pathway">
    <text evidence="1">Siderophore biosynthesis.</text>
</comment>
<dbReference type="InterPro" id="IPR022770">
    <property type="entry name" value="IucA/IucC-like_C"/>
</dbReference>
<proteinExistence type="predicted"/>
<sequence length="607" mass="67256">MNAPLNKAAYSQLDPVLWQRANQRLLEKALSELSYEGVISPERGVPDAQGRSEYRLPLADASSQGYRWQGWTNRWDQPCITPGSVRTLADDQPAQDAVTVLRELLSPLALPANTLANYLRETLNTLSVDCQLLEARQGLSAADWLTLPTDQLQSLLDGHPKAIPSKGRVGWGVAENRLYGPERSPRFRLHWLAVARSLAETHAAPGWNSARLLAASCDEAERLRLQLLLAAQTAQPDQYWLLPVHPWQWQAHIAPQFAALLASRTLIHLGEAGDHYTPQQSLRTLSNTSRPKQLNLKLPLTLLNTSAWRGLSARYLAITPALSDWLQDLLEDDPLLAERRCGALAEPAAAFVPHPLYHGLPEVPYQFDEMLGAVWRESGEARLGPGEQVVMAAVLQQQDDHGRPLVAELIRQSGLSARDWLSRLFELAVVPLYHLQARYGLGFIAHGQNLMLRLADGAPAGVLLKDYQGDLFRAEADWAQPEGLAPAVWNALPSMPPHYLLHNLWTGLFGSVFRFMASVLHEAGLYDETAFYQLLAGTLQRYQTSQPQLAERFAQLDLFAAQMPRLSLNRARFAAGYGDAASRPIHALGPTLANPLRFDLPQTGAPT</sequence>
<feature type="domain" description="Aerobactin siderophore biosynthesis IucA/IucC-like C-terminal" evidence="3">
    <location>
        <begin position="419"/>
        <end position="575"/>
    </location>
</feature>
<evidence type="ECO:0000259" key="2">
    <source>
        <dbReference type="Pfam" id="PF04183"/>
    </source>
</evidence>
<accession>A0A1K2HFV0</accession>